<reference evidence="1 2" key="1">
    <citation type="journal article" date="2006" name="Nature">
        <title>Global trends of whole-genome duplications revealed by the ciliate Paramecium tetraurelia.</title>
        <authorList>
            <consortium name="Genoscope"/>
            <person name="Aury J.-M."/>
            <person name="Jaillon O."/>
            <person name="Duret L."/>
            <person name="Noel B."/>
            <person name="Jubin C."/>
            <person name="Porcel B.M."/>
            <person name="Segurens B."/>
            <person name="Daubin V."/>
            <person name="Anthouard V."/>
            <person name="Aiach N."/>
            <person name="Arnaiz O."/>
            <person name="Billaut A."/>
            <person name="Beisson J."/>
            <person name="Blanc I."/>
            <person name="Bouhouche K."/>
            <person name="Camara F."/>
            <person name="Duharcourt S."/>
            <person name="Guigo R."/>
            <person name="Gogendeau D."/>
            <person name="Katinka M."/>
            <person name="Keller A.-M."/>
            <person name="Kissmehl R."/>
            <person name="Klotz C."/>
            <person name="Koll F."/>
            <person name="Le Moue A."/>
            <person name="Lepere C."/>
            <person name="Malinsky S."/>
            <person name="Nowacki M."/>
            <person name="Nowak J.K."/>
            <person name="Plattner H."/>
            <person name="Poulain J."/>
            <person name="Ruiz F."/>
            <person name="Serrano V."/>
            <person name="Zagulski M."/>
            <person name="Dessen P."/>
            <person name="Betermier M."/>
            <person name="Weissenbach J."/>
            <person name="Scarpelli C."/>
            <person name="Schachter V."/>
            <person name="Sperling L."/>
            <person name="Meyer E."/>
            <person name="Cohen J."/>
            <person name="Wincker P."/>
        </authorList>
    </citation>
    <scope>NUCLEOTIDE SEQUENCE [LARGE SCALE GENOMIC DNA]</scope>
    <source>
        <strain evidence="1 2">Stock d4-2</strain>
    </source>
</reference>
<dbReference type="GeneID" id="5018956"/>
<dbReference type="HOGENOM" id="CLU_840592_0_0_1"/>
<keyword evidence="2" id="KW-1185">Reference proteome</keyword>
<organism evidence="1 2">
    <name type="scientific">Paramecium tetraurelia</name>
    <dbReference type="NCBI Taxonomy" id="5888"/>
    <lineage>
        <taxon>Eukaryota</taxon>
        <taxon>Sar</taxon>
        <taxon>Alveolata</taxon>
        <taxon>Ciliophora</taxon>
        <taxon>Intramacronucleata</taxon>
        <taxon>Oligohymenophorea</taxon>
        <taxon>Peniculida</taxon>
        <taxon>Parameciidae</taxon>
        <taxon>Paramecium</taxon>
    </lineage>
</organism>
<sequence length="331" mass="39160">MVEVCLQFKQFNNRKKLYCHFNISNNSSNSSSQFKLIQVSSSPNFLCINNQSNNNKNNNIKIIVIIIQQQQQQQQQQYLLFSNPSPHSKREPLQQLNGSQTTYETSFIPMRFPSSKRESFITSQDESKRSILESNPQNQHCQQFGNLLYKIAKLFINTEYFEQFSLGKMYTRTECMFLQLKIQFCLLQSCIQIFQPSNPCLQECQVRLLNVKQTILQMADQYVQDPRFMSLFTNKWVLENIFEQISHYNYLAIHLINDYLNRDCNHPHLIILLDYLVILQQLLKRFATSVSWMEFEQRNNIAAIVQAPINPNPNKQQWVEICKIIYRDIVK</sequence>
<protein>
    <submittedName>
        <fullName evidence="1">Uncharacterized protein</fullName>
    </submittedName>
</protein>
<gene>
    <name evidence="1" type="ORF">GSPATT00006273001</name>
</gene>
<dbReference type="EMBL" id="CT868041">
    <property type="protein sequence ID" value="CAK65774.1"/>
    <property type="molecule type" value="Genomic_DNA"/>
</dbReference>
<evidence type="ECO:0000313" key="1">
    <source>
        <dbReference type="EMBL" id="CAK65774.1"/>
    </source>
</evidence>
<name>A0C4Q7_PARTE</name>
<accession>A0C4Q7</accession>
<dbReference type="KEGG" id="ptm:GSPATT00006273001"/>
<dbReference type="RefSeq" id="XP_001433171.1">
    <property type="nucleotide sequence ID" value="XM_001433134.1"/>
</dbReference>
<evidence type="ECO:0000313" key="2">
    <source>
        <dbReference type="Proteomes" id="UP000000600"/>
    </source>
</evidence>
<dbReference type="Proteomes" id="UP000000600">
    <property type="component" value="Unassembled WGS sequence"/>
</dbReference>
<dbReference type="AlphaFoldDB" id="A0C4Q7"/>
<dbReference type="InParanoid" id="A0C4Q7"/>
<proteinExistence type="predicted"/>